<evidence type="ECO:0000313" key="2">
    <source>
        <dbReference type="Proteomes" id="UP000643165"/>
    </source>
</evidence>
<accession>A0ABQ4IQB6</accession>
<gene>
    <name evidence="1" type="ORF">Vlu01_07260</name>
</gene>
<reference evidence="1 2" key="1">
    <citation type="submission" date="2021-01" db="EMBL/GenBank/DDBJ databases">
        <title>Whole genome shotgun sequence of Verrucosispora lutea NBRC 106530.</title>
        <authorList>
            <person name="Komaki H."/>
            <person name="Tamura T."/>
        </authorList>
    </citation>
    <scope>NUCLEOTIDE SEQUENCE [LARGE SCALE GENOMIC DNA]</scope>
    <source>
        <strain evidence="1 2">NBRC 106530</strain>
    </source>
</reference>
<comment type="caution">
    <text evidence="1">The sequence shown here is derived from an EMBL/GenBank/DDBJ whole genome shotgun (WGS) entry which is preliminary data.</text>
</comment>
<evidence type="ECO:0000313" key="1">
    <source>
        <dbReference type="EMBL" id="GIJ20102.1"/>
    </source>
</evidence>
<name>A0ABQ4IQB6_9ACTN</name>
<dbReference type="EMBL" id="BOPB01000002">
    <property type="protein sequence ID" value="GIJ20102.1"/>
    <property type="molecule type" value="Genomic_DNA"/>
</dbReference>
<keyword evidence="2" id="KW-1185">Reference proteome</keyword>
<organism evidence="1 2">
    <name type="scientific">Micromonospora lutea</name>
    <dbReference type="NCBI Taxonomy" id="419825"/>
    <lineage>
        <taxon>Bacteria</taxon>
        <taxon>Bacillati</taxon>
        <taxon>Actinomycetota</taxon>
        <taxon>Actinomycetes</taxon>
        <taxon>Micromonosporales</taxon>
        <taxon>Micromonosporaceae</taxon>
        <taxon>Micromonospora</taxon>
    </lineage>
</organism>
<protein>
    <submittedName>
        <fullName evidence="1">Uncharacterized protein</fullName>
    </submittedName>
</protein>
<sequence>MSSSAGITGTSRRENFILYYPAAGAPLPTVAETTAAAWTVAAAAGARETAGAGGTGG</sequence>
<dbReference type="Proteomes" id="UP000643165">
    <property type="component" value="Unassembled WGS sequence"/>
</dbReference>
<proteinExistence type="predicted"/>